<protein>
    <submittedName>
        <fullName evidence="2">Uncharacterized protein</fullName>
    </submittedName>
</protein>
<proteinExistence type="predicted"/>
<dbReference type="Proteomes" id="UP000029990">
    <property type="component" value="Unassembled WGS sequence"/>
</dbReference>
<evidence type="ECO:0000256" key="1">
    <source>
        <dbReference type="SAM" id="Phobius"/>
    </source>
</evidence>
<keyword evidence="1" id="KW-1133">Transmembrane helix</keyword>
<organism evidence="2 3">
    <name type="scientific">Knoellia flava TL1</name>
    <dbReference type="NCBI Taxonomy" id="1385518"/>
    <lineage>
        <taxon>Bacteria</taxon>
        <taxon>Bacillati</taxon>
        <taxon>Actinomycetota</taxon>
        <taxon>Actinomycetes</taxon>
        <taxon>Micrococcales</taxon>
        <taxon>Intrasporangiaceae</taxon>
        <taxon>Knoellia</taxon>
    </lineage>
</organism>
<keyword evidence="1" id="KW-0472">Membrane</keyword>
<accession>A0ABR4XA91</accession>
<comment type="caution">
    <text evidence="2">The sequence shown here is derived from an EMBL/GenBank/DDBJ whole genome shotgun (WGS) entry which is preliminary data.</text>
</comment>
<reference evidence="2 3" key="1">
    <citation type="submission" date="2013-08" db="EMBL/GenBank/DDBJ databases">
        <title>The genome sequence of Knoellia flava.</title>
        <authorList>
            <person name="Zhu W."/>
            <person name="Wang G."/>
        </authorList>
    </citation>
    <scope>NUCLEOTIDE SEQUENCE [LARGE SCALE GENOMIC DNA]</scope>
    <source>
        <strain evidence="2 3">TL1</strain>
    </source>
</reference>
<feature type="transmembrane region" description="Helical" evidence="1">
    <location>
        <begin position="34"/>
        <end position="52"/>
    </location>
</feature>
<gene>
    <name evidence="2" type="ORF">N798_16280</name>
</gene>
<keyword evidence="1" id="KW-0812">Transmembrane</keyword>
<dbReference type="EMBL" id="AVPI01000077">
    <property type="protein sequence ID" value="KGN28871.1"/>
    <property type="molecule type" value="Genomic_DNA"/>
</dbReference>
<evidence type="ECO:0000313" key="3">
    <source>
        <dbReference type="Proteomes" id="UP000029990"/>
    </source>
</evidence>
<name>A0ABR4XA91_9MICO</name>
<sequence>MVSVGIVVGVRVCVGSDRFVPVYPSEVQRMRGSGLIWTIVGVLLIIVLLMYIL</sequence>
<keyword evidence="3" id="KW-1185">Reference proteome</keyword>
<evidence type="ECO:0000313" key="2">
    <source>
        <dbReference type="EMBL" id="KGN28871.1"/>
    </source>
</evidence>